<dbReference type="Pfam" id="PF05331">
    <property type="entry name" value="DUF742"/>
    <property type="match status" value="1"/>
</dbReference>
<name>A0A368T310_9ACTN</name>
<dbReference type="PANTHER" id="PTHR36221">
    <property type="entry name" value="DUF742 DOMAIN-CONTAINING PROTEIN"/>
    <property type="match status" value="1"/>
</dbReference>
<reference evidence="2 3" key="1">
    <citation type="submission" date="2018-04" db="EMBL/GenBank/DDBJ databases">
        <title>Novel actinobacteria from marine sediment.</title>
        <authorList>
            <person name="Ng Z.Y."/>
            <person name="Tan G.Y.A."/>
        </authorList>
    </citation>
    <scope>NUCLEOTIDE SEQUENCE [LARGE SCALE GENOMIC DNA]</scope>
    <source>
        <strain evidence="2 3">TPS81</strain>
    </source>
</reference>
<dbReference type="PANTHER" id="PTHR36221:SF1">
    <property type="entry name" value="DUF742 DOMAIN-CONTAINING PROTEIN"/>
    <property type="match status" value="1"/>
</dbReference>
<dbReference type="InterPro" id="IPR007995">
    <property type="entry name" value="DUF742"/>
</dbReference>
<proteinExistence type="predicted"/>
<accession>A0A368T310</accession>
<gene>
    <name evidence="2" type="ORF">DEF24_23500</name>
</gene>
<evidence type="ECO:0000313" key="3">
    <source>
        <dbReference type="Proteomes" id="UP000253318"/>
    </source>
</evidence>
<dbReference type="AlphaFoldDB" id="A0A368T310"/>
<evidence type="ECO:0000256" key="1">
    <source>
        <dbReference type="SAM" id="MobiDB-lite"/>
    </source>
</evidence>
<evidence type="ECO:0000313" key="2">
    <source>
        <dbReference type="EMBL" id="RCV51148.1"/>
    </source>
</evidence>
<feature type="region of interest" description="Disordered" evidence="1">
    <location>
        <begin position="1"/>
        <end position="22"/>
    </location>
</feature>
<dbReference type="Proteomes" id="UP000253318">
    <property type="component" value="Unassembled WGS sequence"/>
</dbReference>
<keyword evidence="3" id="KW-1185">Reference proteome</keyword>
<organism evidence="2 3">
    <name type="scientific">Marinitenerispora sediminis</name>
    <dbReference type="NCBI Taxonomy" id="1931232"/>
    <lineage>
        <taxon>Bacteria</taxon>
        <taxon>Bacillati</taxon>
        <taxon>Actinomycetota</taxon>
        <taxon>Actinomycetes</taxon>
        <taxon>Streptosporangiales</taxon>
        <taxon>Nocardiopsidaceae</taxon>
        <taxon>Marinitenerispora</taxon>
    </lineage>
</organism>
<comment type="caution">
    <text evidence="2">The sequence shown here is derived from an EMBL/GenBank/DDBJ whole genome shotgun (WGS) entry which is preliminary data.</text>
</comment>
<sequence>MPAGPAGRYPTPEEVAVAGSSRKRRGARIRAYTYTGGRTRSRHPLMVQTLISTTNPADEPPQNLMPESQSIIVLCRETRSVAEISAALRIPLGVTQVLLGDLADRELVYIHPTVTGFSPSSDQVLRRALRGLERLFQ</sequence>
<dbReference type="EMBL" id="QEIN01000260">
    <property type="protein sequence ID" value="RCV51148.1"/>
    <property type="molecule type" value="Genomic_DNA"/>
</dbReference>
<dbReference type="OrthoDB" id="3296462at2"/>
<protein>
    <submittedName>
        <fullName evidence="2">DUF742 domain-containing protein</fullName>
    </submittedName>
</protein>